<proteinExistence type="predicted"/>
<evidence type="ECO:0000313" key="1">
    <source>
        <dbReference type="EMBL" id="WOJ95137.1"/>
    </source>
</evidence>
<dbReference type="EMBL" id="CP136864">
    <property type="protein sequence ID" value="WOJ95137.1"/>
    <property type="molecule type" value="Genomic_DNA"/>
</dbReference>
<reference evidence="1 2" key="1">
    <citation type="submission" date="2023-10" db="EMBL/GenBank/DDBJ databases">
        <title>Two novel species belonging to the OM43/NOR5 clade.</title>
        <authorList>
            <person name="Park M."/>
        </authorList>
    </citation>
    <scope>NUCLEOTIDE SEQUENCE [LARGE SCALE GENOMIC DNA]</scope>
    <source>
        <strain evidence="1 2">IMCC43200</strain>
    </source>
</reference>
<sequence>MSRPVLVLLLGLNTPDQALSQSMTIQEMEAKLLEMQRQMLVLQDEIEILRGVNTNTDPQLPEQAAPNSGVVLTGDSGPVLADHADGTAGESDGFPVAGREEILADATISPLGRGEENIDPDFEKSAPLFGSDYRFSIGGYAKTDLIFDFDGVGDPYQFVLGQIPVADSPPGGSYSQLHIRESRTHLEIRNVNSPFNLDKFFLEFDFFDGAESTNFRLRHAYFQFGQLQAGRTWSILTELRALPLMLDFAAGDALLGGRSEQIKWDGNKIFGKLDWAVGLESYDATRIVIPESIAGRGIARSRTPRLSGGISYPWDQGVLSVGASVNEVRFDGSDGLEDRSELGWTTVLGSRVYLRADQPHFLGFNAGYTKGTLSDIIAFANAGTPNAALSTEGNLELAEGWNANVGLHLSLSDKVTSNLHYAYTRMEKTPELFAPDEMAKGWAAHANLIYDFDSRFRVGVEYMWGERETVDGSSGDAARLQFSTFYYY</sequence>
<evidence type="ECO:0008006" key="3">
    <source>
        <dbReference type="Google" id="ProtNLM"/>
    </source>
</evidence>
<name>A0ABZ0I6J7_9GAMM</name>
<organism evidence="1 2">
    <name type="scientific">Congregibacter variabilis</name>
    <dbReference type="NCBI Taxonomy" id="3081200"/>
    <lineage>
        <taxon>Bacteria</taxon>
        <taxon>Pseudomonadati</taxon>
        <taxon>Pseudomonadota</taxon>
        <taxon>Gammaproteobacteria</taxon>
        <taxon>Cellvibrionales</taxon>
        <taxon>Halieaceae</taxon>
        <taxon>Congregibacter</taxon>
    </lineage>
</organism>
<gene>
    <name evidence="1" type="ORF">R0135_08170</name>
</gene>
<protein>
    <recommendedName>
        <fullName evidence="3">Porin subfamily protein</fullName>
    </recommendedName>
</protein>
<dbReference type="Gene3D" id="2.40.160.10">
    <property type="entry name" value="Porin"/>
    <property type="match status" value="1"/>
</dbReference>
<dbReference type="SUPFAM" id="SSF56935">
    <property type="entry name" value="Porins"/>
    <property type="match status" value="1"/>
</dbReference>
<dbReference type="InterPro" id="IPR023614">
    <property type="entry name" value="Porin_dom_sf"/>
</dbReference>
<dbReference type="RefSeq" id="WP_407349771.1">
    <property type="nucleotide sequence ID" value="NZ_CP136864.1"/>
</dbReference>
<dbReference type="Proteomes" id="UP001626537">
    <property type="component" value="Chromosome"/>
</dbReference>
<accession>A0ABZ0I6J7</accession>
<evidence type="ECO:0000313" key="2">
    <source>
        <dbReference type="Proteomes" id="UP001626537"/>
    </source>
</evidence>
<keyword evidence="2" id="KW-1185">Reference proteome</keyword>